<evidence type="ECO:0000256" key="1">
    <source>
        <dbReference type="SAM" id="MobiDB-lite"/>
    </source>
</evidence>
<reference evidence="2 3" key="1">
    <citation type="journal article" date="2022" name="Allergy">
        <title>Genome assembly and annotation of Periplaneta americana reveal a comprehensive cockroach allergen profile.</title>
        <authorList>
            <person name="Wang L."/>
            <person name="Xiong Q."/>
            <person name="Saelim N."/>
            <person name="Wang L."/>
            <person name="Nong W."/>
            <person name="Wan A.T."/>
            <person name="Shi M."/>
            <person name="Liu X."/>
            <person name="Cao Q."/>
            <person name="Hui J.H.L."/>
            <person name="Sookrung N."/>
            <person name="Leung T.F."/>
            <person name="Tungtrongchitr A."/>
            <person name="Tsui S.K.W."/>
        </authorList>
    </citation>
    <scope>NUCLEOTIDE SEQUENCE [LARGE SCALE GENOMIC DNA]</scope>
    <source>
        <strain evidence="2">PWHHKU_190912</strain>
    </source>
</reference>
<sequence length="91" mass="10317">MASLCKGSNKPPGSLKAKEKIQPSAIRHYENLVREKSYHTELLQDGLNQGIRFQSRVDIQTALDRSVRYDPENNDAADGVRRLPKNLAMYC</sequence>
<organism evidence="2 3">
    <name type="scientific">Periplaneta americana</name>
    <name type="common">American cockroach</name>
    <name type="synonym">Blatta americana</name>
    <dbReference type="NCBI Taxonomy" id="6978"/>
    <lineage>
        <taxon>Eukaryota</taxon>
        <taxon>Metazoa</taxon>
        <taxon>Ecdysozoa</taxon>
        <taxon>Arthropoda</taxon>
        <taxon>Hexapoda</taxon>
        <taxon>Insecta</taxon>
        <taxon>Pterygota</taxon>
        <taxon>Neoptera</taxon>
        <taxon>Polyneoptera</taxon>
        <taxon>Dictyoptera</taxon>
        <taxon>Blattodea</taxon>
        <taxon>Blattoidea</taxon>
        <taxon>Blattidae</taxon>
        <taxon>Blattinae</taxon>
        <taxon>Periplaneta</taxon>
    </lineage>
</organism>
<accession>A0ABQ8T880</accession>
<evidence type="ECO:0000313" key="2">
    <source>
        <dbReference type="EMBL" id="KAJ4441915.1"/>
    </source>
</evidence>
<dbReference type="Proteomes" id="UP001148838">
    <property type="component" value="Unassembled WGS sequence"/>
</dbReference>
<name>A0ABQ8T880_PERAM</name>
<feature type="region of interest" description="Disordered" evidence="1">
    <location>
        <begin position="1"/>
        <end position="20"/>
    </location>
</feature>
<dbReference type="EMBL" id="JAJSOF020000015">
    <property type="protein sequence ID" value="KAJ4441915.1"/>
    <property type="molecule type" value="Genomic_DNA"/>
</dbReference>
<protein>
    <submittedName>
        <fullName evidence="2">Uncharacterized protein</fullName>
    </submittedName>
</protein>
<comment type="caution">
    <text evidence="2">The sequence shown here is derived from an EMBL/GenBank/DDBJ whole genome shotgun (WGS) entry which is preliminary data.</text>
</comment>
<evidence type="ECO:0000313" key="3">
    <source>
        <dbReference type="Proteomes" id="UP001148838"/>
    </source>
</evidence>
<keyword evidence="3" id="KW-1185">Reference proteome</keyword>
<proteinExistence type="predicted"/>
<gene>
    <name evidence="2" type="ORF">ANN_11775</name>
</gene>